<evidence type="ECO:0000313" key="1">
    <source>
        <dbReference type="EMBL" id="VFV45118.1"/>
    </source>
</evidence>
<proteinExistence type="predicted"/>
<sequence length="58" mass="6425">MKLKISFPVTSSQKLIEVDDECKLHTCSEKGMETQVDADTLVKSGKNVWSRSANKVSP</sequence>
<name>A0A485PL81_LYNPA</name>
<dbReference type="AlphaFoldDB" id="A0A485PL81"/>
<organism evidence="1 2">
    <name type="scientific">Lynx pardinus</name>
    <name type="common">Iberian lynx</name>
    <name type="synonym">Felis pardina</name>
    <dbReference type="NCBI Taxonomy" id="191816"/>
    <lineage>
        <taxon>Eukaryota</taxon>
        <taxon>Metazoa</taxon>
        <taxon>Chordata</taxon>
        <taxon>Craniata</taxon>
        <taxon>Vertebrata</taxon>
        <taxon>Euteleostomi</taxon>
        <taxon>Mammalia</taxon>
        <taxon>Eutheria</taxon>
        <taxon>Laurasiatheria</taxon>
        <taxon>Carnivora</taxon>
        <taxon>Feliformia</taxon>
        <taxon>Felidae</taxon>
        <taxon>Felinae</taxon>
        <taxon>Lynx</taxon>
    </lineage>
</organism>
<dbReference type="Proteomes" id="UP000386466">
    <property type="component" value="Unassembled WGS sequence"/>
</dbReference>
<gene>
    <name evidence="1" type="ORF">LYPA_23C018480</name>
</gene>
<reference evidence="1 2" key="1">
    <citation type="submission" date="2019-01" db="EMBL/GenBank/DDBJ databases">
        <authorList>
            <person name="Alioto T."/>
            <person name="Alioto T."/>
        </authorList>
    </citation>
    <scope>NUCLEOTIDE SEQUENCE [LARGE SCALE GENOMIC DNA]</scope>
</reference>
<dbReference type="GO" id="GO:0005840">
    <property type="term" value="C:ribosome"/>
    <property type="evidence" value="ECO:0007669"/>
    <property type="project" value="UniProtKB-KW"/>
</dbReference>
<accession>A0A485PL81</accession>
<keyword evidence="1" id="KW-0689">Ribosomal protein</keyword>
<dbReference type="EMBL" id="CAAGRJ010036887">
    <property type="protein sequence ID" value="VFV45118.1"/>
    <property type="molecule type" value="Genomic_DNA"/>
</dbReference>
<keyword evidence="2" id="KW-1185">Reference proteome</keyword>
<keyword evidence="1" id="KW-0687">Ribonucleoprotein</keyword>
<evidence type="ECO:0000313" key="2">
    <source>
        <dbReference type="Proteomes" id="UP000386466"/>
    </source>
</evidence>
<protein>
    <submittedName>
        <fullName evidence="1">40s ribosomal protein s6-like</fullName>
    </submittedName>
</protein>